<reference evidence="2 3" key="1">
    <citation type="submission" date="2018-10" db="EMBL/GenBank/DDBJ databases">
        <title>A high-quality apple genome assembly.</title>
        <authorList>
            <person name="Hu J."/>
        </authorList>
    </citation>
    <scope>NUCLEOTIDE SEQUENCE [LARGE SCALE GENOMIC DNA]</scope>
    <source>
        <strain evidence="3">cv. HFTH1</strain>
        <tissue evidence="2">Young leaf</tissue>
    </source>
</reference>
<dbReference type="Gene3D" id="3.80.10.10">
    <property type="entry name" value="Ribonuclease Inhibitor"/>
    <property type="match status" value="1"/>
</dbReference>
<comment type="caution">
    <text evidence="2">The sequence shown here is derived from an EMBL/GenBank/DDBJ whole genome shotgun (WGS) entry which is preliminary data.</text>
</comment>
<organism evidence="2 3">
    <name type="scientific">Malus domestica</name>
    <name type="common">Apple</name>
    <name type="synonym">Pyrus malus</name>
    <dbReference type="NCBI Taxonomy" id="3750"/>
    <lineage>
        <taxon>Eukaryota</taxon>
        <taxon>Viridiplantae</taxon>
        <taxon>Streptophyta</taxon>
        <taxon>Embryophyta</taxon>
        <taxon>Tracheophyta</taxon>
        <taxon>Spermatophyta</taxon>
        <taxon>Magnoliopsida</taxon>
        <taxon>eudicotyledons</taxon>
        <taxon>Gunneridae</taxon>
        <taxon>Pentapetalae</taxon>
        <taxon>rosids</taxon>
        <taxon>fabids</taxon>
        <taxon>Rosales</taxon>
        <taxon>Rosaceae</taxon>
        <taxon>Amygdaloideae</taxon>
        <taxon>Maleae</taxon>
        <taxon>Malus</taxon>
    </lineage>
</organism>
<dbReference type="InterPro" id="IPR053781">
    <property type="entry name" value="F-box_AtFBL13-like"/>
</dbReference>
<dbReference type="Proteomes" id="UP000290289">
    <property type="component" value="Chromosome 14"/>
</dbReference>
<evidence type="ECO:0000259" key="1">
    <source>
        <dbReference type="PROSITE" id="PS50181"/>
    </source>
</evidence>
<dbReference type="InterPro" id="IPR053772">
    <property type="entry name" value="At1g61320/At1g61330-like"/>
</dbReference>
<dbReference type="PROSITE" id="PS50181">
    <property type="entry name" value="FBOX"/>
    <property type="match status" value="1"/>
</dbReference>
<dbReference type="SUPFAM" id="SSF81383">
    <property type="entry name" value="F-box domain"/>
    <property type="match status" value="1"/>
</dbReference>
<keyword evidence="3" id="KW-1185">Reference proteome</keyword>
<dbReference type="Pfam" id="PF23622">
    <property type="entry name" value="LRR_At1g61320_AtMIF1"/>
    <property type="match status" value="2"/>
</dbReference>
<protein>
    <recommendedName>
        <fullName evidence="1">F-box domain-containing protein</fullName>
    </recommendedName>
</protein>
<dbReference type="InterPro" id="IPR032675">
    <property type="entry name" value="LRR_dom_sf"/>
</dbReference>
<proteinExistence type="predicted"/>
<dbReference type="STRING" id="3750.A0A498HZ43"/>
<dbReference type="Pfam" id="PF00646">
    <property type="entry name" value="F-box"/>
    <property type="match status" value="1"/>
</dbReference>
<dbReference type="AlphaFoldDB" id="A0A498HZ43"/>
<dbReference type="CDD" id="cd22160">
    <property type="entry name" value="F-box_AtFBL13-like"/>
    <property type="match status" value="1"/>
</dbReference>
<feature type="domain" description="F-box" evidence="1">
    <location>
        <begin position="24"/>
        <end position="60"/>
    </location>
</feature>
<evidence type="ECO:0000313" key="3">
    <source>
        <dbReference type="Proteomes" id="UP000290289"/>
    </source>
</evidence>
<dbReference type="InterPro" id="IPR036047">
    <property type="entry name" value="F-box-like_dom_sf"/>
</dbReference>
<dbReference type="Gene3D" id="1.20.1280.50">
    <property type="match status" value="1"/>
</dbReference>
<evidence type="ECO:0000313" key="2">
    <source>
        <dbReference type="EMBL" id="RXH76636.1"/>
    </source>
</evidence>
<dbReference type="InterPro" id="IPR001810">
    <property type="entry name" value="F-box_dom"/>
</dbReference>
<dbReference type="EMBL" id="RDQH01000340">
    <property type="protein sequence ID" value="RXH76636.1"/>
    <property type="molecule type" value="Genomic_DNA"/>
</dbReference>
<sequence>MRGGGYNLRSRKKNKHEDNNLLDLDRISTLPNEVLVSILSLLPLKEAQATSVLSRRWQHVWRHVLASTTTLDFDAEKTLCSLADLREGARELEIRKYVDWVNSVMEQHQGPTVEQFRVCFDLDPRFSSSIDKWIQFAMKKGVQMLELDLLSYGVFPRKFFPCYTFPHELLGIQKDSTLKHLCSDIPSPNPCACIGFKSLTVLNFKSVDVDGDVLEYFLSNCPVLERLLVDDSPNLRNLSVVGPSISLKYLVIQQCSSFKSIEICDANLVSFTHVGCEINMLLRNVPLLVEFQERNCVFPILENLKHLELKFQANDAFILLQLASFIKASPYLHKLVLELYPLCKRREMRFKKPSKCSHRYLKVVEIVGYDGRASDFEIVKFLIQNAVELGKIVIDPTDPIEPHYCFPMHRIKKTVEEVVREEKARNLARQQLIEEVPSTIEFVCL</sequence>
<name>A0A498HZ43_MALDO</name>
<dbReference type="SUPFAM" id="SSF52058">
    <property type="entry name" value="L domain-like"/>
    <property type="match status" value="1"/>
</dbReference>
<gene>
    <name evidence="2" type="ORF">DVH24_019524</name>
</gene>
<accession>A0A498HZ43</accession>
<dbReference type="PANTHER" id="PTHR34145:SF68">
    <property type="entry name" value="FBD DOMAIN-CONTAINING PROTEIN"/>
    <property type="match status" value="1"/>
</dbReference>
<dbReference type="InterPro" id="IPR055357">
    <property type="entry name" value="LRR_At1g61320_AtMIF1"/>
</dbReference>
<dbReference type="PANTHER" id="PTHR34145">
    <property type="entry name" value="OS02G0105600 PROTEIN"/>
    <property type="match status" value="1"/>
</dbReference>